<feature type="domain" description="UmuC" evidence="6">
    <location>
        <begin position="2"/>
        <end position="187"/>
    </location>
</feature>
<evidence type="ECO:0000256" key="4">
    <source>
        <dbReference type="ARBA" id="ARBA00023204"/>
    </source>
</evidence>
<evidence type="ECO:0000259" key="6">
    <source>
        <dbReference type="PROSITE" id="PS50173"/>
    </source>
</evidence>
<dbReference type="GO" id="GO:0005829">
    <property type="term" value="C:cytosol"/>
    <property type="evidence" value="ECO:0007669"/>
    <property type="project" value="TreeGrafter"/>
</dbReference>
<dbReference type="Gene3D" id="1.10.150.20">
    <property type="entry name" value="5' to 3' exonuclease, C-terminal subdomain"/>
    <property type="match status" value="1"/>
</dbReference>
<evidence type="ECO:0000256" key="3">
    <source>
        <dbReference type="ARBA" id="ARBA00023199"/>
    </source>
</evidence>
<dbReference type="InterPro" id="IPR017961">
    <property type="entry name" value="DNA_pol_Y-fam_little_finger"/>
</dbReference>
<evidence type="ECO:0000313" key="8">
    <source>
        <dbReference type="Proteomes" id="UP000095392"/>
    </source>
</evidence>
<dbReference type="AlphaFoldDB" id="A0AB36FKH8"/>
<dbReference type="InterPro" id="IPR050116">
    <property type="entry name" value="DNA_polymerase-Y"/>
</dbReference>
<dbReference type="Gene3D" id="3.30.70.270">
    <property type="match status" value="1"/>
</dbReference>
<evidence type="ECO:0000256" key="1">
    <source>
        <dbReference type="ARBA" id="ARBA00010945"/>
    </source>
</evidence>
<comment type="similarity">
    <text evidence="1">Belongs to the DNA polymerase type-Y family.</text>
</comment>
<evidence type="ECO:0000256" key="2">
    <source>
        <dbReference type="ARBA" id="ARBA00022763"/>
    </source>
</evidence>
<keyword evidence="4" id="KW-0234">DNA repair</keyword>
<gene>
    <name evidence="7" type="ORF">BFV95_4997</name>
</gene>
<dbReference type="EMBL" id="MIPY01000076">
    <property type="protein sequence ID" value="OES23912.1"/>
    <property type="molecule type" value="Genomic_DNA"/>
</dbReference>
<dbReference type="SUPFAM" id="SSF56672">
    <property type="entry name" value="DNA/RNA polymerases"/>
    <property type="match status" value="1"/>
</dbReference>
<evidence type="ECO:0000313" key="7">
    <source>
        <dbReference type="EMBL" id="OES23912.1"/>
    </source>
</evidence>
<keyword evidence="5" id="KW-0742">SOS response</keyword>
<evidence type="ECO:0000256" key="5">
    <source>
        <dbReference type="ARBA" id="ARBA00023236"/>
    </source>
</evidence>
<keyword evidence="8" id="KW-1185">Reference proteome</keyword>
<dbReference type="InterPro" id="IPR043128">
    <property type="entry name" value="Rev_trsase/Diguanyl_cyclase"/>
</dbReference>
<dbReference type="GO" id="GO:0003887">
    <property type="term" value="F:DNA-directed DNA polymerase activity"/>
    <property type="evidence" value="ECO:0007669"/>
    <property type="project" value="TreeGrafter"/>
</dbReference>
<dbReference type="InterPro" id="IPR043502">
    <property type="entry name" value="DNA/RNA_pol_sf"/>
</dbReference>
<dbReference type="Proteomes" id="UP000095392">
    <property type="component" value="Unassembled WGS sequence"/>
</dbReference>
<dbReference type="CDD" id="cd01700">
    <property type="entry name" value="PolY_Pol_V_umuC"/>
    <property type="match status" value="1"/>
</dbReference>
<proteinExistence type="inferred from homology"/>
<dbReference type="GO" id="GO:0006281">
    <property type="term" value="P:DNA repair"/>
    <property type="evidence" value="ECO:0007669"/>
    <property type="project" value="UniProtKB-KW"/>
</dbReference>
<dbReference type="PROSITE" id="PS50173">
    <property type="entry name" value="UMUC"/>
    <property type="match status" value="1"/>
</dbReference>
<keyword evidence="3" id="KW-0741">SOS mutagenesis</keyword>
<comment type="caution">
    <text evidence="7">The sequence shown here is derived from an EMBL/GenBank/DDBJ whole genome shotgun (WGS) entry which is preliminary data.</text>
</comment>
<dbReference type="GO" id="GO:0003684">
    <property type="term" value="F:damaged DNA binding"/>
    <property type="evidence" value="ECO:0007669"/>
    <property type="project" value="InterPro"/>
</dbReference>
<protein>
    <submittedName>
        <fullName evidence="7">IMS HHH motif family protein</fullName>
    </submittedName>
</protein>
<dbReference type="PANTHER" id="PTHR11076:SF34">
    <property type="entry name" value="PROTEIN UMUC"/>
    <property type="match status" value="1"/>
</dbReference>
<dbReference type="Gene3D" id="3.40.1170.60">
    <property type="match status" value="1"/>
</dbReference>
<dbReference type="GO" id="GO:0009432">
    <property type="term" value="P:SOS response"/>
    <property type="evidence" value="ECO:0007669"/>
    <property type="project" value="UniProtKB-KW"/>
</dbReference>
<keyword evidence="2" id="KW-0227">DNA damage</keyword>
<dbReference type="GO" id="GO:0042276">
    <property type="term" value="P:error-prone translesion synthesis"/>
    <property type="evidence" value="ECO:0007669"/>
    <property type="project" value="TreeGrafter"/>
</dbReference>
<dbReference type="Pfam" id="PF11799">
    <property type="entry name" value="IMS_C"/>
    <property type="match status" value="1"/>
</dbReference>
<dbReference type="InterPro" id="IPR025188">
    <property type="entry name" value="DUF4113"/>
</dbReference>
<name>A0AB36FKH8_ALTMA</name>
<dbReference type="PANTHER" id="PTHR11076">
    <property type="entry name" value="DNA REPAIR POLYMERASE UMUC / TRANSFERASE FAMILY MEMBER"/>
    <property type="match status" value="1"/>
</dbReference>
<dbReference type="Pfam" id="PF00817">
    <property type="entry name" value="IMS"/>
    <property type="match status" value="1"/>
</dbReference>
<dbReference type="InterPro" id="IPR001126">
    <property type="entry name" value="UmuC"/>
</dbReference>
<accession>A0AB36FKH8</accession>
<organism evidence="7 8">
    <name type="scientific">Alteromonas macleodii</name>
    <name type="common">Pseudoalteromonas macleodii</name>
    <dbReference type="NCBI Taxonomy" id="28108"/>
    <lineage>
        <taxon>Bacteria</taxon>
        <taxon>Pseudomonadati</taxon>
        <taxon>Pseudomonadota</taxon>
        <taxon>Gammaproteobacteria</taxon>
        <taxon>Alteromonadales</taxon>
        <taxon>Alteromonadaceae</taxon>
        <taxon>Alteromonas/Salinimonas group</taxon>
        <taxon>Alteromonas</taxon>
    </lineage>
</organism>
<reference evidence="7 8" key="1">
    <citation type="submission" date="2016-09" db="EMBL/GenBank/DDBJ databases">
        <title>Draft Genome Sequence of four Alteromonas macleodii strains isolated from copper coupons and grown long-term at elevated copper levels.</title>
        <authorList>
            <person name="Cusick K."/>
            <person name="Dale J."/>
            <person name="Little B."/>
            <person name="Biffinger J."/>
        </authorList>
    </citation>
    <scope>NUCLEOTIDE SEQUENCE [LARGE SCALE GENOMIC DNA]</scope>
    <source>
        <strain evidence="7 8">KCP01</strain>
    </source>
</reference>
<dbReference type="Pfam" id="PF13438">
    <property type="entry name" value="DUF4113"/>
    <property type="match status" value="1"/>
</dbReference>
<dbReference type="RefSeq" id="WP_069945459.1">
    <property type="nucleotide sequence ID" value="NZ_MIPW01000041.1"/>
</dbReference>
<sequence length="418" mass="46833">MYFLIDATSFYCSAEKVFAPHLRKRPTITLSNNDGAIVAVCPIAKRLGIKKFVPFFQVRDLVNKHNVVVTSSNYELYQSLSNKMMDTIARFADDVHIYSIDELFARFDKPLNHESWLSLGLEIRKTVWKEVRLPVGAGGGPTPTLAKAASHAAKRIEGYRGVAVIASDEERVAILKQMAVTDVWGIGSRLGKKLEFMGIHSAYELSKKSPTYMRKQFSILVENTIRELNGEVRIAWDDVRPDKQQIYSTRTFGERVTSSNELHRALVGHCGAAMAKLRKQNSLAGAMTVFASNSPHDDTAFYRKSAYHQFAAPTLDTRVASNAIKALIDKIFKPGVCFYKCGVGLLDIRPQTHYQGDLFEPSQDNVGLMHVVDAINGRYGKSSMQIASKGFSKKHAMRREYLSKRATTRWSDIPTIVC</sequence>